<dbReference type="GO" id="GO:0046872">
    <property type="term" value="F:metal ion binding"/>
    <property type="evidence" value="ECO:0007669"/>
    <property type="project" value="UniProtKB-KW"/>
</dbReference>
<keyword evidence="4" id="KW-0479">Metal-binding</keyword>
<keyword evidence="2" id="KW-1003">Cell membrane</keyword>
<dbReference type="Pfam" id="PF02628">
    <property type="entry name" value="COX15-CtaA"/>
    <property type="match status" value="1"/>
</dbReference>
<dbReference type="AlphaFoldDB" id="A0A5P2G3U9"/>
<dbReference type="GO" id="GO:0006784">
    <property type="term" value="P:heme A biosynthetic process"/>
    <property type="evidence" value="ECO:0007669"/>
    <property type="project" value="InterPro"/>
</dbReference>
<evidence type="ECO:0000313" key="14">
    <source>
        <dbReference type="Proteomes" id="UP000292424"/>
    </source>
</evidence>
<evidence type="ECO:0000256" key="10">
    <source>
        <dbReference type="ARBA" id="ARBA00023157"/>
    </source>
</evidence>
<name>A0A5P2G3U9_9BACT</name>
<keyword evidence="6" id="KW-0560">Oxidoreductase</keyword>
<dbReference type="InterPro" id="IPR003780">
    <property type="entry name" value="COX15/CtaA_fam"/>
</dbReference>
<feature type="transmembrane region" description="Helical" evidence="12">
    <location>
        <begin position="144"/>
        <end position="163"/>
    </location>
</feature>
<evidence type="ECO:0000256" key="1">
    <source>
        <dbReference type="ARBA" id="ARBA00004141"/>
    </source>
</evidence>
<evidence type="ECO:0000256" key="2">
    <source>
        <dbReference type="ARBA" id="ARBA00022475"/>
    </source>
</evidence>
<keyword evidence="5 12" id="KW-1133">Transmembrane helix</keyword>
<feature type="transmembrane region" description="Helical" evidence="12">
    <location>
        <begin position="283"/>
        <end position="303"/>
    </location>
</feature>
<evidence type="ECO:0000256" key="7">
    <source>
        <dbReference type="ARBA" id="ARBA00023004"/>
    </source>
</evidence>
<evidence type="ECO:0000256" key="8">
    <source>
        <dbReference type="ARBA" id="ARBA00023133"/>
    </source>
</evidence>
<dbReference type="GO" id="GO:0016491">
    <property type="term" value="F:oxidoreductase activity"/>
    <property type="evidence" value="ECO:0007669"/>
    <property type="project" value="UniProtKB-KW"/>
</dbReference>
<dbReference type="PANTHER" id="PTHR35457">
    <property type="entry name" value="HEME A SYNTHASE"/>
    <property type="match status" value="1"/>
</dbReference>
<sequence>MKTNKSYVLYTRVVLFIVFLVILAGSVVRTTHSGMGCPDWPKCFGRWIPPMNAGQLPKDYEKYLSKQDIDHSFNAFHTWVEYINRLCTGILGFAIIALIYWSFKKFYKTKPSIAWLSVFLMVIVIIESILGAMVVYANLAVDTVTIHLFPIFILAGICVLMIHKAQGNYKIQDTSLQWISTLALILVLVQIFIGTQVRESVDIFSKQFEYKQREKWLVNVGNVLTTHEVFAWIAAVACLFLFWKSLNYPRLQKMGFLLLLLVVIEFAMGFTLVKLGFPQYAQPIHLVIGSGILITLFSYRLHFGKNKSSIRKF</sequence>
<keyword evidence="7" id="KW-0408">Iron</keyword>
<evidence type="ECO:0000256" key="6">
    <source>
        <dbReference type="ARBA" id="ARBA00023002"/>
    </source>
</evidence>
<dbReference type="OrthoDB" id="1447144at2"/>
<dbReference type="InterPro" id="IPR050450">
    <property type="entry name" value="COX15/CtaA_HemeA_synthase"/>
</dbReference>
<keyword evidence="14" id="KW-1185">Reference proteome</keyword>
<evidence type="ECO:0000256" key="12">
    <source>
        <dbReference type="SAM" id="Phobius"/>
    </source>
</evidence>
<dbReference type="RefSeq" id="WP_131331495.1">
    <property type="nucleotide sequence ID" value="NZ_CP044016.1"/>
</dbReference>
<keyword evidence="8" id="KW-0350">Heme biosynthesis</keyword>
<feature type="transmembrane region" description="Helical" evidence="12">
    <location>
        <begin position="175"/>
        <end position="196"/>
    </location>
</feature>
<comment type="subcellular location">
    <subcellularLocation>
        <location evidence="1">Membrane</location>
        <topology evidence="1">Multi-pass membrane protein</topology>
    </subcellularLocation>
</comment>
<evidence type="ECO:0000256" key="3">
    <source>
        <dbReference type="ARBA" id="ARBA00022692"/>
    </source>
</evidence>
<feature type="transmembrane region" description="Helical" evidence="12">
    <location>
        <begin position="82"/>
        <end position="101"/>
    </location>
</feature>
<evidence type="ECO:0000256" key="4">
    <source>
        <dbReference type="ARBA" id="ARBA00022723"/>
    </source>
</evidence>
<dbReference type="EMBL" id="CP044016">
    <property type="protein sequence ID" value="QES90514.1"/>
    <property type="molecule type" value="Genomic_DNA"/>
</dbReference>
<evidence type="ECO:0000256" key="5">
    <source>
        <dbReference type="ARBA" id="ARBA00022989"/>
    </source>
</evidence>
<keyword evidence="3 12" id="KW-0812">Transmembrane</keyword>
<evidence type="ECO:0000313" key="13">
    <source>
        <dbReference type="EMBL" id="QES90514.1"/>
    </source>
</evidence>
<dbReference type="Proteomes" id="UP000292424">
    <property type="component" value="Chromosome"/>
</dbReference>
<reference evidence="13 14" key="1">
    <citation type="submission" date="2019-09" db="EMBL/GenBank/DDBJ databases">
        <title>Complete genome sequence of Arachidicoccus sp. B3-10 isolated from apple orchard soil.</title>
        <authorList>
            <person name="Kim H.S."/>
            <person name="Han K.-I."/>
            <person name="Suh M.K."/>
            <person name="Lee K.C."/>
            <person name="Eom M.K."/>
            <person name="Kim J.-S."/>
            <person name="Kang S.W."/>
            <person name="Sin Y."/>
            <person name="Lee J.-S."/>
        </authorList>
    </citation>
    <scope>NUCLEOTIDE SEQUENCE [LARGE SCALE GENOMIC DNA]</scope>
    <source>
        <strain evidence="13 14">B3-10</strain>
    </source>
</reference>
<organism evidence="13 14">
    <name type="scientific">Rhizosphaericola mali</name>
    <dbReference type="NCBI Taxonomy" id="2545455"/>
    <lineage>
        <taxon>Bacteria</taxon>
        <taxon>Pseudomonadati</taxon>
        <taxon>Bacteroidota</taxon>
        <taxon>Chitinophagia</taxon>
        <taxon>Chitinophagales</taxon>
        <taxon>Chitinophagaceae</taxon>
        <taxon>Rhizosphaericola</taxon>
    </lineage>
</organism>
<comment type="pathway">
    <text evidence="11">Porphyrin-containing compound metabolism.</text>
</comment>
<feature type="transmembrane region" description="Helical" evidence="12">
    <location>
        <begin position="216"/>
        <end position="243"/>
    </location>
</feature>
<feature type="transmembrane region" description="Helical" evidence="12">
    <location>
        <begin position="113"/>
        <end position="138"/>
    </location>
</feature>
<gene>
    <name evidence="13" type="ORF">E0W69_018240</name>
</gene>
<accession>A0A5P2G3U9</accession>
<proteinExistence type="predicted"/>
<protein>
    <submittedName>
        <fullName evidence="13">Heme A synthase</fullName>
    </submittedName>
</protein>
<dbReference type="KEGG" id="arac:E0W69_018240"/>
<feature type="transmembrane region" description="Helical" evidence="12">
    <location>
        <begin position="7"/>
        <end position="28"/>
    </location>
</feature>
<evidence type="ECO:0000256" key="11">
    <source>
        <dbReference type="ARBA" id="ARBA00023444"/>
    </source>
</evidence>
<keyword evidence="10" id="KW-1015">Disulfide bond</keyword>
<evidence type="ECO:0000256" key="9">
    <source>
        <dbReference type="ARBA" id="ARBA00023136"/>
    </source>
</evidence>
<dbReference type="PANTHER" id="PTHR35457:SF1">
    <property type="entry name" value="HEME A SYNTHASE"/>
    <property type="match status" value="1"/>
</dbReference>
<dbReference type="GO" id="GO:0016020">
    <property type="term" value="C:membrane"/>
    <property type="evidence" value="ECO:0007669"/>
    <property type="project" value="UniProtKB-SubCell"/>
</dbReference>
<feature type="transmembrane region" description="Helical" evidence="12">
    <location>
        <begin position="255"/>
        <end position="277"/>
    </location>
</feature>
<keyword evidence="9 12" id="KW-0472">Membrane</keyword>